<name>A0A0F9L286_9ZZZZ</name>
<comment type="caution">
    <text evidence="1">The sequence shown here is derived from an EMBL/GenBank/DDBJ whole genome shotgun (WGS) entry which is preliminary data.</text>
</comment>
<dbReference type="AlphaFoldDB" id="A0A0F9L286"/>
<sequence>YEGQWIEGLIYASKGSKLAKNWIEGLLTPIPIGYWITTRTDHTKLYSDITL</sequence>
<feature type="non-terminal residue" evidence="1">
    <location>
        <position position="1"/>
    </location>
</feature>
<reference evidence="1" key="1">
    <citation type="journal article" date="2015" name="Nature">
        <title>Complex archaea that bridge the gap between prokaryotes and eukaryotes.</title>
        <authorList>
            <person name="Spang A."/>
            <person name="Saw J.H."/>
            <person name="Jorgensen S.L."/>
            <person name="Zaremba-Niedzwiedzka K."/>
            <person name="Martijn J."/>
            <person name="Lind A.E."/>
            <person name="van Eijk R."/>
            <person name="Schleper C."/>
            <person name="Guy L."/>
            <person name="Ettema T.J."/>
        </authorList>
    </citation>
    <scope>NUCLEOTIDE SEQUENCE</scope>
</reference>
<dbReference type="EMBL" id="LAZR01013464">
    <property type="protein sequence ID" value="KKM21845.1"/>
    <property type="molecule type" value="Genomic_DNA"/>
</dbReference>
<protein>
    <submittedName>
        <fullName evidence="1">Uncharacterized protein</fullName>
    </submittedName>
</protein>
<proteinExistence type="predicted"/>
<evidence type="ECO:0000313" key="1">
    <source>
        <dbReference type="EMBL" id="KKM21845.1"/>
    </source>
</evidence>
<organism evidence="1">
    <name type="scientific">marine sediment metagenome</name>
    <dbReference type="NCBI Taxonomy" id="412755"/>
    <lineage>
        <taxon>unclassified sequences</taxon>
        <taxon>metagenomes</taxon>
        <taxon>ecological metagenomes</taxon>
    </lineage>
</organism>
<gene>
    <name evidence="1" type="ORF">LCGC14_1631290</name>
</gene>
<accession>A0A0F9L286</accession>